<dbReference type="EMBL" id="NEVQ01000007">
    <property type="protein sequence ID" value="OZI59325.1"/>
    <property type="molecule type" value="Genomic_DNA"/>
</dbReference>
<evidence type="ECO:0000256" key="2">
    <source>
        <dbReference type="ARBA" id="ARBA00001089"/>
    </source>
</evidence>
<protein>
    <recommendedName>
        <fullName evidence="11">Glutathione hydrolase proenzyme</fullName>
        <ecNumber evidence="11">2.3.2.2</ecNumber>
        <ecNumber evidence="11">3.4.19.13</ecNumber>
    </recommendedName>
    <component>
        <recommendedName>
            <fullName evidence="11">Glutathione hydrolase large chain</fullName>
        </recommendedName>
    </component>
    <component>
        <recommendedName>
            <fullName evidence="11">Glutathione hydrolase small chain</fullName>
        </recommendedName>
    </component>
</protein>
<comment type="catalytic activity">
    <reaction evidence="8 11">
        <text>an N-terminal (5-L-glutamyl)-[peptide] + an alpha-amino acid = 5-L-glutamyl amino acid + an N-terminal L-alpha-aminoacyl-[peptide]</text>
        <dbReference type="Rhea" id="RHEA:23904"/>
        <dbReference type="Rhea" id="RHEA-COMP:9780"/>
        <dbReference type="Rhea" id="RHEA-COMP:9795"/>
        <dbReference type="ChEBI" id="CHEBI:77644"/>
        <dbReference type="ChEBI" id="CHEBI:78597"/>
        <dbReference type="ChEBI" id="CHEBI:78599"/>
        <dbReference type="ChEBI" id="CHEBI:78608"/>
        <dbReference type="EC" id="2.3.2.2"/>
    </reaction>
</comment>
<evidence type="ECO:0000256" key="5">
    <source>
        <dbReference type="ARBA" id="ARBA00022801"/>
    </source>
</evidence>
<evidence type="ECO:0000256" key="9">
    <source>
        <dbReference type="PIRSR" id="PIRSR600101-1"/>
    </source>
</evidence>
<evidence type="ECO:0000256" key="8">
    <source>
        <dbReference type="ARBA" id="ARBA00047417"/>
    </source>
</evidence>
<dbReference type="GO" id="GO:0006750">
    <property type="term" value="P:glutathione biosynthetic process"/>
    <property type="evidence" value="ECO:0007669"/>
    <property type="project" value="UniProtKB-KW"/>
</dbReference>
<comment type="subunit">
    <text evidence="11">This enzyme consists of two polypeptide chains, which are synthesized in precursor form from a single polypeptide.</text>
</comment>
<dbReference type="EC" id="2.3.2.2" evidence="11"/>
<gene>
    <name evidence="13" type="ORF">CAL20_04780</name>
</gene>
<keyword evidence="6 11" id="KW-0865">Zymogen</keyword>
<dbReference type="GO" id="GO:0006751">
    <property type="term" value="P:glutathione catabolic process"/>
    <property type="evidence" value="ECO:0007669"/>
    <property type="project" value="UniProtKB-UniRule"/>
</dbReference>
<dbReference type="InterPro" id="IPR000101">
    <property type="entry name" value="GGT_peptidase"/>
</dbReference>
<accession>A0A261UCJ7</accession>
<dbReference type="InterPro" id="IPR029055">
    <property type="entry name" value="Ntn_hydrolases_N"/>
</dbReference>
<feature type="signal peptide" evidence="12">
    <location>
        <begin position="1"/>
        <end position="21"/>
    </location>
</feature>
<reference evidence="13 14" key="1">
    <citation type="submission" date="2017-05" db="EMBL/GenBank/DDBJ databases">
        <title>Complete and WGS of Bordetella genogroups.</title>
        <authorList>
            <person name="Spilker T."/>
            <person name="LiPuma J."/>
        </authorList>
    </citation>
    <scope>NUCLEOTIDE SEQUENCE [LARGE SCALE GENOMIC DNA]</scope>
    <source>
        <strain evidence="13 14">AU9919</strain>
    </source>
</reference>
<keyword evidence="7 11" id="KW-0012">Acyltransferase</keyword>
<comment type="PTM">
    <text evidence="11">Cleaved by autocatalysis into a large and a small subunit.</text>
</comment>
<dbReference type="PRINTS" id="PR01210">
    <property type="entry name" value="GGTRANSPTASE"/>
</dbReference>
<dbReference type="Proteomes" id="UP000216885">
    <property type="component" value="Unassembled WGS sequence"/>
</dbReference>
<keyword evidence="4 11" id="KW-0808">Transferase</keyword>
<evidence type="ECO:0000256" key="7">
    <source>
        <dbReference type="ARBA" id="ARBA00023315"/>
    </source>
</evidence>
<keyword evidence="14" id="KW-1185">Reference proteome</keyword>
<evidence type="ECO:0000256" key="10">
    <source>
        <dbReference type="PIRSR" id="PIRSR600101-2"/>
    </source>
</evidence>
<feature type="binding site" evidence="10">
    <location>
        <begin position="468"/>
        <end position="469"/>
    </location>
    <ligand>
        <name>L-glutamate</name>
        <dbReference type="ChEBI" id="CHEBI:29985"/>
    </ligand>
</feature>
<keyword evidence="5 11" id="KW-0378">Hydrolase</keyword>
<feature type="binding site" evidence="10">
    <location>
        <position position="443"/>
    </location>
    <ligand>
        <name>L-glutamate</name>
        <dbReference type="ChEBI" id="CHEBI:29985"/>
    </ligand>
</feature>
<evidence type="ECO:0000313" key="14">
    <source>
        <dbReference type="Proteomes" id="UP000216885"/>
    </source>
</evidence>
<dbReference type="InterPro" id="IPR043137">
    <property type="entry name" value="GGT_ssub_C"/>
</dbReference>
<dbReference type="EC" id="3.4.19.13" evidence="11"/>
<evidence type="ECO:0000256" key="6">
    <source>
        <dbReference type="ARBA" id="ARBA00023145"/>
    </source>
</evidence>
<dbReference type="InterPro" id="IPR043138">
    <property type="entry name" value="GGT_lsub"/>
</dbReference>
<feature type="chain" id="PRO_5012130580" description="Glutathione hydrolase proenzyme" evidence="12">
    <location>
        <begin position="22"/>
        <end position="585"/>
    </location>
</feature>
<organism evidence="13 14">
    <name type="scientific">Bordetella genomosp. 4</name>
    <dbReference type="NCBI Taxonomy" id="463044"/>
    <lineage>
        <taxon>Bacteria</taxon>
        <taxon>Pseudomonadati</taxon>
        <taxon>Pseudomonadota</taxon>
        <taxon>Betaproteobacteria</taxon>
        <taxon>Burkholderiales</taxon>
        <taxon>Alcaligenaceae</taxon>
        <taxon>Bordetella</taxon>
    </lineage>
</organism>
<name>A0A261UCJ7_9BORD</name>
<dbReference type="SUPFAM" id="SSF56235">
    <property type="entry name" value="N-terminal nucleophile aminohydrolases (Ntn hydrolases)"/>
    <property type="match status" value="1"/>
</dbReference>
<evidence type="ECO:0000256" key="3">
    <source>
        <dbReference type="ARBA" id="ARBA00009381"/>
    </source>
</evidence>
<keyword evidence="11" id="KW-0317">Glutathione biosynthesis</keyword>
<sequence length="585" mass="62150">MSIRKSILAGCAAALSSAAVAQVAVDTHENLNPEIASGYTTRQAVTGRDLMVATANPLATQAGYRILQKGGSAVDAAIAAQLVLGLTEPQSSGIGGGGFLVHYAAANRQLRVYDSRETAPAAARPDRFLRDGKPLPFAQAVNNGLSVGTPGLLRGLELAHRQQGKLPWRSLFQPAIELATQGFAVSPRLHAQIKESRDALAAQPAAARYFLDAAGNPWPVGHVLKNPDYAAVLSRVADKGPDAFYHGDIARDIVAAVRSHASPGDLSVADLAGYRARVREAVCGNYREYRLCGAPPPSSGPLAVLQMLGILQHFPMSQLGPNSVQAVHYFAEAGRLAYADRGFYVGDPEFVRVPVQAMLNPAYLAERAALVHLDRSMGTALPGDPAKLLSQRAPDDALELPSTTHVVVVDAQGNVLSMTNTIESAFGSKIFVRGFLLNNELTDFSMSFQDPEGRLVANRVQPGKRPRSSMAPMIVFRDGQPYMAVGSPGGSAIINYVAKTLVGVLDWNLDIQQAIALPNMGSRNQATELEQGTALVEMAPLLRAKGHEVKLTDFPSGIQGIVMDRGVLTGGADPRREGLVLGEKN</sequence>
<evidence type="ECO:0000313" key="13">
    <source>
        <dbReference type="EMBL" id="OZI59325.1"/>
    </source>
</evidence>
<dbReference type="InterPro" id="IPR051792">
    <property type="entry name" value="GGT_bact"/>
</dbReference>
<dbReference type="Pfam" id="PF01019">
    <property type="entry name" value="G_glu_transpept"/>
    <property type="match status" value="1"/>
</dbReference>
<feature type="active site" description="Nucleophile" evidence="9">
    <location>
        <position position="403"/>
    </location>
</feature>
<dbReference type="GO" id="GO:0036374">
    <property type="term" value="F:glutathione hydrolase activity"/>
    <property type="evidence" value="ECO:0007669"/>
    <property type="project" value="UniProtKB-UniRule"/>
</dbReference>
<comment type="catalytic activity">
    <reaction evidence="1 11">
        <text>an S-substituted glutathione + H2O = an S-substituted L-cysteinylglycine + L-glutamate</text>
        <dbReference type="Rhea" id="RHEA:59468"/>
        <dbReference type="ChEBI" id="CHEBI:15377"/>
        <dbReference type="ChEBI" id="CHEBI:29985"/>
        <dbReference type="ChEBI" id="CHEBI:90779"/>
        <dbReference type="ChEBI" id="CHEBI:143103"/>
        <dbReference type="EC" id="3.4.19.13"/>
    </reaction>
</comment>
<keyword evidence="12" id="KW-0732">Signal</keyword>
<comment type="caution">
    <text evidence="13">The sequence shown here is derived from an EMBL/GenBank/DDBJ whole genome shotgun (WGS) entry which is preliminary data.</text>
</comment>
<dbReference type="AlphaFoldDB" id="A0A261UCJ7"/>
<dbReference type="OrthoDB" id="5297205at2"/>
<dbReference type="PANTHER" id="PTHR43199:SF1">
    <property type="entry name" value="GLUTATHIONE HYDROLASE PROENZYME"/>
    <property type="match status" value="1"/>
</dbReference>
<comment type="similarity">
    <text evidence="3 11">Belongs to the gamma-glutamyltransferase family.</text>
</comment>
<proteinExistence type="inferred from homology"/>
<dbReference type="UniPathway" id="UPA00204"/>
<dbReference type="PANTHER" id="PTHR43199">
    <property type="entry name" value="GLUTATHIONE HYDROLASE"/>
    <property type="match status" value="1"/>
</dbReference>
<evidence type="ECO:0000256" key="4">
    <source>
        <dbReference type="ARBA" id="ARBA00022679"/>
    </source>
</evidence>
<feature type="binding site" evidence="10">
    <location>
        <position position="490"/>
    </location>
    <ligand>
        <name>L-glutamate</name>
        <dbReference type="ChEBI" id="CHEBI:29985"/>
    </ligand>
</feature>
<comment type="catalytic activity">
    <reaction evidence="2 11">
        <text>glutathione + H2O = L-cysteinylglycine + L-glutamate</text>
        <dbReference type="Rhea" id="RHEA:28807"/>
        <dbReference type="ChEBI" id="CHEBI:15377"/>
        <dbReference type="ChEBI" id="CHEBI:29985"/>
        <dbReference type="ChEBI" id="CHEBI:57925"/>
        <dbReference type="ChEBI" id="CHEBI:61694"/>
        <dbReference type="EC" id="3.4.19.13"/>
    </reaction>
</comment>
<feature type="binding site" evidence="10">
    <location>
        <position position="116"/>
    </location>
    <ligand>
        <name>L-glutamate</name>
        <dbReference type="ChEBI" id="CHEBI:29985"/>
    </ligand>
</feature>
<comment type="pathway">
    <text evidence="11">Sulfur metabolism; glutathione metabolism.</text>
</comment>
<dbReference type="GO" id="GO:0103068">
    <property type="term" value="F:leukotriene C4 gamma-glutamyl transferase activity"/>
    <property type="evidence" value="ECO:0007669"/>
    <property type="project" value="UniProtKB-EC"/>
</dbReference>
<dbReference type="Gene3D" id="3.60.20.40">
    <property type="match status" value="1"/>
</dbReference>
<dbReference type="RefSeq" id="WP_094819940.1">
    <property type="nucleotide sequence ID" value="NZ_NEVO01000004.1"/>
</dbReference>
<evidence type="ECO:0000256" key="12">
    <source>
        <dbReference type="SAM" id="SignalP"/>
    </source>
</evidence>
<evidence type="ECO:0000256" key="1">
    <source>
        <dbReference type="ARBA" id="ARBA00001049"/>
    </source>
</evidence>
<evidence type="ECO:0000256" key="11">
    <source>
        <dbReference type="RuleBase" id="RU368036"/>
    </source>
</evidence>
<dbReference type="NCBIfam" id="TIGR00066">
    <property type="entry name" value="g_glut_trans"/>
    <property type="match status" value="1"/>
</dbReference>
<dbReference type="Gene3D" id="1.10.246.130">
    <property type="match status" value="1"/>
</dbReference>